<feature type="chain" id="PRO_5047411445" evidence="1">
    <location>
        <begin position="23"/>
        <end position="459"/>
    </location>
</feature>
<gene>
    <name evidence="2" type="ORF">N0K08_09375</name>
</gene>
<dbReference type="RefSeq" id="WP_261499982.1">
    <property type="nucleotide sequence ID" value="NZ_JAODYH010000004.1"/>
</dbReference>
<name>A0ABT2PKU3_9BURK</name>
<dbReference type="InterPro" id="IPR010752">
    <property type="entry name" value="DUF1329"/>
</dbReference>
<feature type="signal peptide" evidence="1">
    <location>
        <begin position="1"/>
        <end position="22"/>
    </location>
</feature>
<accession>A0ABT2PKU3</accession>
<proteinExistence type="predicted"/>
<evidence type="ECO:0000313" key="3">
    <source>
        <dbReference type="Proteomes" id="UP001525968"/>
    </source>
</evidence>
<keyword evidence="1" id="KW-0732">Signal</keyword>
<evidence type="ECO:0000256" key="1">
    <source>
        <dbReference type="SAM" id="SignalP"/>
    </source>
</evidence>
<evidence type="ECO:0000313" key="2">
    <source>
        <dbReference type="EMBL" id="MCT9810845.1"/>
    </source>
</evidence>
<dbReference type="Pfam" id="PF07044">
    <property type="entry name" value="DUF1329"/>
    <property type="match status" value="1"/>
</dbReference>
<dbReference type="EMBL" id="JAODYH010000004">
    <property type="protein sequence ID" value="MCT9810845.1"/>
    <property type="molecule type" value="Genomic_DNA"/>
</dbReference>
<comment type="caution">
    <text evidence="2">The sequence shown here is derived from an EMBL/GenBank/DDBJ whole genome shotgun (WGS) entry which is preliminary data.</text>
</comment>
<organism evidence="2 3">
    <name type="scientific">Acidovorax bellezanensis</name>
    <dbReference type="NCBI Taxonomy" id="2976702"/>
    <lineage>
        <taxon>Bacteria</taxon>
        <taxon>Pseudomonadati</taxon>
        <taxon>Pseudomonadota</taxon>
        <taxon>Betaproteobacteria</taxon>
        <taxon>Burkholderiales</taxon>
        <taxon>Comamonadaceae</taxon>
        <taxon>Acidovorax</taxon>
    </lineage>
</organism>
<reference evidence="2 3" key="1">
    <citation type="submission" date="2022-09" db="EMBL/GenBank/DDBJ databases">
        <title>Draft genome of isolate Be4.</title>
        <authorList>
            <person name="Sanchez-Castro I."/>
            <person name="Martinez-Rodriguez P."/>
            <person name="Descostes M."/>
            <person name="Merroun M."/>
        </authorList>
    </citation>
    <scope>NUCLEOTIDE SEQUENCE [LARGE SCALE GENOMIC DNA]</scope>
    <source>
        <strain evidence="2 3">Be4</strain>
    </source>
</reference>
<protein>
    <submittedName>
        <fullName evidence="2">DUF1329 domain-containing protein</fullName>
    </submittedName>
</protein>
<dbReference type="Gene3D" id="2.50.20.10">
    <property type="entry name" value="Lipoprotein localisation LolA/LolB/LppX"/>
    <property type="match status" value="1"/>
</dbReference>
<dbReference type="Proteomes" id="UP001525968">
    <property type="component" value="Unassembled WGS sequence"/>
</dbReference>
<keyword evidence="3" id="KW-1185">Reference proteome</keyword>
<dbReference type="CDD" id="cd16329">
    <property type="entry name" value="LolA_like"/>
    <property type="match status" value="1"/>
</dbReference>
<sequence>MKSRFKPVLAVALALQLCTAFAAVTPDEAKQLGGPLTAFGAIKAASADGKIPEYTGGLSKPPAGFDPKSGEWPDPFKNEKPLLSITPANMAQHADKLTNGVQALLKQYPSFRIDVYPTHRTMQYPDWVLKNTFKNATTAKLAGKVQGDGVEGAYGGVPFPIPKNGHEVMWNNSLSFQRTEIAVKNPGQYLVDTSGGRSELPIVPYYSYSPYYDPDLAGEKSQGAAHTKIWSEVTAPPTMAGTAFVINYPYNYSESDQQVWVYTPGQRRVRMAPEYRYDTPYAQNGGVLFWDELALFRGRMDRFDFKLVGKKELYIPYNSYRTPSAPVDTAFGPKHINPDTIRFEQHRVWVVEATLKPGSRHAYSKRMFYIDEDSWALIEADGYDQDGKLWRVGLASTFNFYDGGGGHFSAAVSFYDLQKGNYFAYMNPTSTGAPKVFVYDKLVKANLFTPAGLAGTGVR</sequence>